<dbReference type="EMBL" id="JACCKS010000014">
    <property type="protein sequence ID" value="NZA38934.1"/>
    <property type="molecule type" value="Genomic_DNA"/>
</dbReference>
<dbReference type="CDD" id="cd03230">
    <property type="entry name" value="ABC_DR_subfamily_A"/>
    <property type="match status" value="1"/>
</dbReference>
<evidence type="ECO:0000313" key="5">
    <source>
        <dbReference type="EMBL" id="NZA38934.1"/>
    </source>
</evidence>
<dbReference type="Gene3D" id="3.40.50.300">
    <property type="entry name" value="P-loop containing nucleotide triphosphate hydrolases"/>
    <property type="match status" value="1"/>
</dbReference>
<dbReference type="InterPro" id="IPR003593">
    <property type="entry name" value="AAA+_ATPase"/>
</dbReference>
<keyword evidence="2" id="KW-0547">Nucleotide-binding</keyword>
<dbReference type="InterPro" id="IPR027417">
    <property type="entry name" value="P-loop_NTPase"/>
</dbReference>
<dbReference type="PANTHER" id="PTHR42939:SF3">
    <property type="entry name" value="ABC TRANSPORTER ATP-BINDING COMPONENT"/>
    <property type="match status" value="1"/>
</dbReference>
<dbReference type="GO" id="GO:0016887">
    <property type="term" value="F:ATP hydrolysis activity"/>
    <property type="evidence" value="ECO:0007669"/>
    <property type="project" value="InterPro"/>
</dbReference>
<dbReference type="InterPro" id="IPR003439">
    <property type="entry name" value="ABC_transporter-like_ATP-bd"/>
</dbReference>
<organism evidence="5 6">
    <name type="scientific">Eubacterium callanderi</name>
    <dbReference type="NCBI Taxonomy" id="53442"/>
    <lineage>
        <taxon>Bacteria</taxon>
        <taxon>Bacillati</taxon>
        <taxon>Bacillota</taxon>
        <taxon>Clostridia</taxon>
        <taxon>Eubacteriales</taxon>
        <taxon>Eubacteriaceae</taxon>
        <taxon>Eubacterium</taxon>
    </lineage>
</organism>
<protein>
    <submittedName>
        <fullName evidence="5">ABC transporter ATP-binding protein</fullName>
    </submittedName>
</protein>
<accession>A0A853JQT7</accession>
<keyword evidence="3 5" id="KW-0067">ATP-binding</keyword>
<evidence type="ECO:0000256" key="1">
    <source>
        <dbReference type="ARBA" id="ARBA00022448"/>
    </source>
</evidence>
<comment type="caution">
    <text evidence="5">The sequence shown here is derived from an EMBL/GenBank/DDBJ whole genome shotgun (WGS) entry which is preliminary data.</text>
</comment>
<evidence type="ECO:0000256" key="3">
    <source>
        <dbReference type="ARBA" id="ARBA00022840"/>
    </source>
</evidence>
<reference evidence="5 6" key="1">
    <citation type="submission" date="2020-07" db="EMBL/GenBank/DDBJ databases">
        <title>Organ Donor 1.</title>
        <authorList>
            <person name="Marsh A.J."/>
            <person name="Azcarate-Peril M.A."/>
        </authorList>
    </citation>
    <scope>NUCLEOTIDE SEQUENCE [LARGE SCALE GENOMIC DNA]</scope>
    <source>
        <strain evidence="5 6">AMC0717</strain>
    </source>
</reference>
<dbReference type="SMART" id="SM00382">
    <property type="entry name" value="AAA"/>
    <property type="match status" value="1"/>
</dbReference>
<evidence type="ECO:0000259" key="4">
    <source>
        <dbReference type="PROSITE" id="PS50893"/>
    </source>
</evidence>
<keyword evidence="1" id="KW-0813">Transport</keyword>
<dbReference type="PANTHER" id="PTHR42939">
    <property type="entry name" value="ABC TRANSPORTER ATP-BINDING PROTEIN ALBC-RELATED"/>
    <property type="match status" value="1"/>
</dbReference>
<dbReference type="SUPFAM" id="SSF52540">
    <property type="entry name" value="P-loop containing nucleoside triphosphate hydrolases"/>
    <property type="match status" value="1"/>
</dbReference>
<dbReference type="RefSeq" id="WP_180493620.1">
    <property type="nucleotide sequence ID" value="NZ_JACCKS010000014.1"/>
</dbReference>
<dbReference type="Pfam" id="PF00005">
    <property type="entry name" value="ABC_tran"/>
    <property type="match status" value="1"/>
</dbReference>
<evidence type="ECO:0000313" key="6">
    <source>
        <dbReference type="Proteomes" id="UP000586254"/>
    </source>
</evidence>
<gene>
    <name evidence="5" type="ORF">H0N91_12550</name>
</gene>
<dbReference type="AlphaFoldDB" id="A0A853JQT7"/>
<evidence type="ECO:0000256" key="2">
    <source>
        <dbReference type="ARBA" id="ARBA00022741"/>
    </source>
</evidence>
<proteinExistence type="predicted"/>
<sequence>MQNILEIRGMCKKYADFSLKNISFAVPKGAIVGMAGENGSGKSTIINCALHIDFMDSGEVEILGKNSFSLKNKDREQIGVIFEQTNFPVTMTPKKIGKMLSKIYRQWDGRAYEMYLEKMKLPANKKLMEFSRGMCQKHAIISALSHGPKLLVLDEATSGLDPVIRDEIYDLFLDFVQDEDHGILVTSHITKDLERVADYIICIHEGEVILNSQKDQLLQDYGILRCGKSSFEALAAEDIMLCYERDYEWDVLVENRERAARKYPQLVVDPISIDELLLMYAKGKKNEGVIGKR</sequence>
<name>A0A853JQT7_9FIRM</name>
<dbReference type="PROSITE" id="PS50893">
    <property type="entry name" value="ABC_TRANSPORTER_2"/>
    <property type="match status" value="1"/>
</dbReference>
<dbReference type="Proteomes" id="UP000586254">
    <property type="component" value="Unassembled WGS sequence"/>
</dbReference>
<dbReference type="GO" id="GO:0005524">
    <property type="term" value="F:ATP binding"/>
    <property type="evidence" value="ECO:0007669"/>
    <property type="project" value="UniProtKB-KW"/>
</dbReference>
<dbReference type="InterPro" id="IPR051782">
    <property type="entry name" value="ABC_Transporter_VariousFunc"/>
</dbReference>
<feature type="domain" description="ABC transporter" evidence="4">
    <location>
        <begin position="2"/>
        <end position="230"/>
    </location>
</feature>